<dbReference type="EMBL" id="BAABJE010000005">
    <property type="protein sequence ID" value="GAA4789858.1"/>
    <property type="molecule type" value="Genomic_DNA"/>
</dbReference>
<keyword evidence="11" id="KW-1208">Phospholipid metabolism</keyword>
<dbReference type="CDD" id="cd07989">
    <property type="entry name" value="LPLAT_AGPAT-like"/>
    <property type="match status" value="1"/>
</dbReference>
<dbReference type="GO" id="GO:0016746">
    <property type="term" value="F:acyltransferase activity"/>
    <property type="evidence" value="ECO:0007669"/>
    <property type="project" value="UniProtKB-KW"/>
</dbReference>
<evidence type="ECO:0000256" key="12">
    <source>
        <dbReference type="SAM" id="Phobius"/>
    </source>
</evidence>
<dbReference type="PANTHER" id="PTHR10434">
    <property type="entry name" value="1-ACYL-SN-GLYCEROL-3-PHOSPHATE ACYLTRANSFERASE"/>
    <property type="match status" value="1"/>
</dbReference>
<keyword evidence="8 11" id="KW-0808">Transferase</keyword>
<comment type="domain">
    <text evidence="11">The HXXXXD motif is essential for acyltransferase activity and may constitute the binding site for the phosphate moiety of the glycerol-3-phosphate.</text>
</comment>
<keyword evidence="11" id="KW-0594">Phospholipid biosynthesis</keyword>
<accession>A0ABP9B3F9</accession>
<evidence type="ECO:0000256" key="5">
    <source>
        <dbReference type="ARBA" id="ARBA00013211"/>
    </source>
</evidence>
<feature type="transmembrane region" description="Helical" evidence="12">
    <location>
        <begin position="56"/>
        <end position="76"/>
    </location>
</feature>
<dbReference type="SUPFAM" id="SSF69593">
    <property type="entry name" value="Glycerol-3-phosphate (1)-acyltransferase"/>
    <property type="match status" value="1"/>
</dbReference>
<evidence type="ECO:0000256" key="6">
    <source>
        <dbReference type="ARBA" id="ARBA00016139"/>
    </source>
</evidence>
<comment type="caution">
    <text evidence="14">The sequence shown here is derived from an EMBL/GenBank/DDBJ whole genome shotgun (WGS) entry which is preliminary data.</text>
</comment>
<evidence type="ECO:0000256" key="7">
    <source>
        <dbReference type="ARBA" id="ARBA00022516"/>
    </source>
</evidence>
<gene>
    <name evidence="14" type="ORF">GCM10023307_13930</name>
</gene>
<dbReference type="EC" id="2.3.1.51" evidence="5 11"/>
<comment type="pathway">
    <text evidence="3">Lipid metabolism.</text>
</comment>
<keyword evidence="9 11" id="KW-0443">Lipid metabolism</keyword>
<keyword evidence="7 11" id="KW-0444">Lipid biosynthesis</keyword>
<evidence type="ECO:0000256" key="10">
    <source>
        <dbReference type="ARBA" id="ARBA00023315"/>
    </source>
</evidence>
<proteinExistence type="inferred from homology"/>
<reference evidence="15" key="1">
    <citation type="journal article" date="2019" name="Int. J. Syst. Evol. Microbiol.">
        <title>The Global Catalogue of Microorganisms (GCM) 10K type strain sequencing project: providing services to taxonomists for standard genome sequencing and annotation.</title>
        <authorList>
            <consortium name="The Broad Institute Genomics Platform"/>
            <consortium name="The Broad Institute Genome Sequencing Center for Infectious Disease"/>
            <person name="Wu L."/>
            <person name="Ma J."/>
        </authorList>
    </citation>
    <scope>NUCLEOTIDE SEQUENCE [LARGE SCALE GENOMIC DNA]</scope>
    <source>
        <strain evidence="15">JCM 18204</strain>
    </source>
</reference>
<comment type="pathway">
    <text evidence="2">Phospholipid metabolism; CDP-diacylglycerol biosynthesis; CDP-diacylglycerol from sn-glycerol 3-phosphate: step 2/3.</text>
</comment>
<evidence type="ECO:0000256" key="9">
    <source>
        <dbReference type="ARBA" id="ARBA00023098"/>
    </source>
</evidence>
<sequence>MTHEHTIQNDMVHNDMVRGDMARDGVPRADLPVQRLPRPEPRWLRALWSVWNLPQLAFTLLWTAGLIPIALALRVARGPTLPLRMASRVWAPGLLYGAGVRFTVEGADAIDWSKPYLIVANHQSVIDICALFRAVPVPLRFLLKREMTRVPFVGRYAKSTGMLFIDRDNRRAGPRMLRDAAAMLRDGNCLCVFPEGTRSRDGRVAAFKGGPFQAAIDAGVDVLPVAITGAGAVLPASGLFRVRPGRIAVRFGTPQSTAGAGRQALAHGAHAAVISLLIDPTAER</sequence>
<evidence type="ECO:0000256" key="11">
    <source>
        <dbReference type="RuleBase" id="RU361267"/>
    </source>
</evidence>
<evidence type="ECO:0000256" key="2">
    <source>
        <dbReference type="ARBA" id="ARBA00004728"/>
    </source>
</evidence>
<protein>
    <recommendedName>
        <fullName evidence="6 11">1-acyl-sn-glycerol-3-phosphate acyltransferase</fullName>
        <ecNumber evidence="5 11">2.3.1.51</ecNumber>
    </recommendedName>
</protein>
<dbReference type="Pfam" id="PF01553">
    <property type="entry name" value="Acyltransferase"/>
    <property type="match status" value="1"/>
</dbReference>
<dbReference type="InterPro" id="IPR002123">
    <property type="entry name" value="Plipid/glycerol_acylTrfase"/>
</dbReference>
<evidence type="ECO:0000259" key="13">
    <source>
        <dbReference type="SMART" id="SM00563"/>
    </source>
</evidence>
<evidence type="ECO:0000256" key="4">
    <source>
        <dbReference type="ARBA" id="ARBA00008655"/>
    </source>
</evidence>
<evidence type="ECO:0000313" key="15">
    <source>
        <dbReference type="Proteomes" id="UP001499959"/>
    </source>
</evidence>
<keyword evidence="15" id="KW-1185">Reference proteome</keyword>
<dbReference type="NCBIfam" id="TIGR00530">
    <property type="entry name" value="AGP_acyltrn"/>
    <property type="match status" value="1"/>
</dbReference>
<feature type="domain" description="Phospholipid/glycerol acyltransferase" evidence="13">
    <location>
        <begin position="116"/>
        <end position="230"/>
    </location>
</feature>
<evidence type="ECO:0000256" key="3">
    <source>
        <dbReference type="ARBA" id="ARBA00005189"/>
    </source>
</evidence>
<name>A0ABP9B3F9_9GAMM</name>
<dbReference type="Proteomes" id="UP001499959">
    <property type="component" value="Unassembled WGS sequence"/>
</dbReference>
<keyword evidence="12" id="KW-0472">Membrane</keyword>
<dbReference type="PANTHER" id="PTHR10434:SF64">
    <property type="entry name" value="1-ACYL-SN-GLYCEROL-3-PHOSPHATE ACYLTRANSFERASE-RELATED"/>
    <property type="match status" value="1"/>
</dbReference>
<keyword evidence="12" id="KW-0812">Transmembrane</keyword>
<dbReference type="SMART" id="SM00563">
    <property type="entry name" value="PlsC"/>
    <property type="match status" value="1"/>
</dbReference>
<evidence type="ECO:0000256" key="1">
    <source>
        <dbReference type="ARBA" id="ARBA00001141"/>
    </source>
</evidence>
<keyword evidence="12" id="KW-1133">Transmembrane helix</keyword>
<evidence type="ECO:0000313" key="14">
    <source>
        <dbReference type="EMBL" id="GAA4789858.1"/>
    </source>
</evidence>
<keyword evidence="10 11" id="KW-0012">Acyltransferase</keyword>
<dbReference type="InterPro" id="IPR004552">
    <property type="entry name" value="AGP_acyltrans"/>
</dbReference>
<organism evidence="14 15">
    <name type="scientific">Lysobacter hankyongensis</name>
    <dbReference type="NCBI Taxonomy" id="1176535"/>
    <lineage>
        <taxon>Bacteria</taxon>
        <taxon>Pseudomonadati</taxon>
        <taxon>Pseudomonadota</taxon>
        <taxon>Gammaproteobacteria</taxon>
        <taxon>Lysobacterales</taxon>
        <taxon>Lysobacteraceae</taxon>
        <taxon>Lysobacter</taxon>
    </lineage>
</organism>
<comment type="similarity">
    <text evidence="4 11">Belongs to the 1-acyl-sn-glycerol-3-phosphate acyltransferase family.</text>
</comment>
<evidence type="ECO:0000256" key="8">
    <source>
        <dbReference type="ARBA" id="ARBA00022679"/>
    </source>
</evidence>
<comment type="catalytic activity">
    <reaction evidence="1 11">
        <text>a 1-acyl-sn-glycero-3-phosphate + an acyl-CoA = a 1,2-diacyl-sn-glycero-3-phosphate + CoA</text>
        <dbReference type="Rhea" id="RHEA:19709"/>
        <dbReference type="ChEBI" id="CHEBI:57287"/>
        <dbReference type="ChEBI" id="CHEBI:57970"/>
        <dbReference type="ChEBI" id="CHEBI:58342"/>
        <dbReference type="ChEBI" id="CHEBI:58608"/>
        <dbReference type="EC" id="2.3.1.51"/>
    </reaction>
</comment>